<evidence type="ECO:0000256" key="1">
    <source>
        <dbReference type="SAM" id="Coils"/>
    </source>
</evidence>
<evidence type="ECO:0000313" key="3">
    <source>
        <dbReference type="RefSeq" id="XP_005186992.2"/>
    </source>
</evidence>
<accession>A0A9J7CWV0</accession>
<sequence>MDSQHPLGFSSHPSILEEITNGCEKLITQTQSDLEIFRQEQHEFLKQIHKIQDENNELNSKLDVLKNATQVGETRDDATREKLTSDAVKNVMRQIEYLQTENKDLKLLNANSQKTIDNLEKEIQNYRNQLFNPASACEIKQKYATALKLLEGTVVSQKREIKEQKEMIENLFGQKKHMTLHIEKLEKSLEEKETQLSKYQEQTENVRKLEKQLKEYSEQNKDLEKSLKNAKLSIEERFRREQMALQKVQEALAIAEGAVADKEEALKREKIVKEECDNIASTIGHIMDEAARKVEKDMEAIRKKYLEKERVLLEEKSKMREEMLNQNKLYQILNTRCNRFEQNYKDALKDNDRLTKQLELVAKTISEMEQKLLQQETNNTKNNNMDRKNLSDEAEQEIKYYMETNKQLQERYRMTIQDLTKLFEEQIYSLQTEVAKLRAENKILKSHRQCSKT</sequence>
<gene>
    <name evidence="3" type="primary">LOC101898093</name>
</gene>
<proteinExistence type="predicted"/>
<name>A0A9J7CWV0_MUSDO</name>
<dbReference type="RefSeq" id="XP_005186992.2">
    <property type="nucleotide sequence ID" value="XM_005186935.4"/>
</dbReference>
<dbReference type="GeneID" id="101898093"/>
<dbReference type="STRING" id="7370.A0A1I8NI82"/>
<feature type="coiled-coil region" evidence="1">
    <location>
        <begin position="291"/>
        <end position="425"/>
    </location>
</feature>
<protein>
    <submittedName>
        <fullName evidence="3">Cingulin-like protein 1</fullName>
    </submittedName>
</protein>
<evidence type="ECO:0000313" key="2">
    <source>
        <dbReference type="Proteomes" id="UP001652621"/>
    </source>
</evidence>
<keyword evidence="2" id="KW-1185">Reference proteome</keyword>
<dbReference type="Proteomes" id="UP001652621">
    <property type="component" value="Unplaced"/>
</dbReference>
<dbReference type="OrthoDB" id="551053at2759"/>
<dbReference type="eggNOG" id="ENOG502T7YF">
    <property type="taxonomic scope" value="Eukaryota"/>
</dbReference>
<keyword evidence="1" id="KW-0175">Coiled coil</keyword>
<organism evidence="2 3">
    <name type="scientific">Musca domestica</name>
    <name type="common">House fly</name>
    <dbReference type="NCBI Taxonomy" id="7370"/>
    <lineage>
        <taxon>Eukaryota</taxon>
        <taxon>Metazoa</taxon>
        <taxon>Ecdysozoa</taxon>
        <taxon>Arthropoda</taxon>
        <taxon>Hexapoda</taxon>
        <taxon>Insecta</taxon>
        <taxon>Pterygota</taxon>
        <taxon>Neoptera</taxon>
        <taxon>Endopterygota</taxon>
        <taxon>Diptera</taxon>
        <taxon>Brachycera</taxon>
        <taxon>Muscomorpha</taxon>
        <taxon>Muscoidea</taxon>
        <taxon>Muscidae</taxon>
        <taxon>Musca</taxon>
    </lineage>
</organism>
<reference evidence="3" key="1">
    <citation type="submission" date="2025-08" db="UniProtKB">
        <authorList>
            <consortium name="RefSeq"/>
        </authorList>
    </citation>
    <scope>IDENTIFICATION</scope>
    <source>
        <strain evidence="3">Aabys</strain>
        <tissue evidence="3">Whole body</tissue>
    </source>
</reference>
<dbReference type="VEuPathDB" id="VectorBase:MDOMA2_007862"/>
<dbReference type="VEuPathDB" id="VectorBase:MDOA015407"/>
<feature type="coiled-coil region" evidence="1">
    <location>
        <begin position="48"/>
        <end position="265"/>
    </location>
</feature>